<reference evidence="1 2" key="1">
    <citation type="submission" date="2017-05" db="EMBL/GenBank/DDBJ databases">
        <title>Polynucleobacter sp. MWH-K35W1 isolated from the permanently anoxic monimolimnion of a meromictic lake.</title>
        <authorList>
            <person name="Hahn M.W."/>
        </authorList>
    </citation>
    <scope>NUCLEOTIDE SEQUENCE [LARGE SCALE GENOMIC DNA]</scope>
    <source>
        <strain evidence="1 2">MWH-K35W1</strain>
    </source>
</reference>
<proteinExistence type="predicted"/>
<sequence length="68" mass="8274">MKIQSLKSLMFSKRILESLDTAFFFNEDRPLKGVSSLEVRSPRKTYKLMREQWKRYLNVKRNFMRNKG</sequence>
<evidence type="ECO:0000313" key="1">
    <source>
        <dbReference type="EMBL" id="OWS70376.1"/>
    </source>
</evidence>
<accession>A0A254PYN2</accession>
<comment type="caution">
    <text evidence="1">The sequence shown here is derived from an EMBL/GenBank/DDBJ whole genome shotgun (WGS) entry which is preliminary data.</text>
</comment>
<protein>
    <submittedName>
        <fullName evidence="1">Uncharacterized protein</fullName>
    </submittedName>
</protein>
<dbReference type="EMBL" id="NGUO01000015">
    <property type="protein sequence ID" value="OWS70376.1"/>
    <property type="molecule type" value="Genomic_DNA"/>
</dbReference>
<organism evidence="1 2">
    <name type="scientific">Polynucleobacter aenigmaticus</name>
    <dbReference type="NCBI Taxonomy" id="1743164"/>
    <lineage>
        <taxon>Bacteria</taxon>
        <taxon>Pseudomonadati</taxon>
        <taxon>Pseudomonadota</taxon>
        <taxon>Betaproteobacteria</taxon>
        <taxon>Burkholderiales</taxon>
        <taxon>Burkholderiaceae</taxon>
        <taxon>Polynucleobacter</taxon>
    </lineage>
</organism>
<gene>
    <name evidence="1" type="ORF">CBI30_09480</name>
</gene>
<dbReference type="AlphaFoldDB" id="A0A254PYN2"/>
<name>A0A254PYN2_9BURK</name>
<keyword evidence="2" id="KW-1185">Reference proteome</keyword>
<dbReference type="Proteomes" id="UP000198104">
    <property type="component" value="Unassembled WGS sequence"/>
</dbReference>
<evidence type="ECO:0000313" key="2">
    <source>
        <dbReference type="Proteomes" id="UP000198104"/>
    </source>
</evidence>